<dbReference type="PANTHER" id="PTHR34388:SF1">
    <property type="entry name" value="DNA POLYMERASE III SUBUNIT DELTA"/>
    <property type="match status" value="1"/>
</dbReference>
<evidence type="ECO:0000256" key="7">
    <source>
        <dbReference type="ARBA" id="ARBA00049244"/>
    </source>
</evidence>
<dbReference type="SUPFAM" id="SSF52540">
    <property type="entry name" value="P-loop containing nucleoside triphosphate hydrolases"/>
    <property type="match status" value="1"/>
</dbReference>
<dbReference type="STRING" id="675864.SAMN04489747_3954"/>
<comment type="similarity">
    <text evidence="6">Belongs to the DNA polymerase HolA subunit family.</text>
</comment>
<accession>A0A1G7EI74</accession>
<evidence type="ECO:0000256" key="4">
    <source>
        <dbReference type="ARBA" id="ARBA00022705"/>
    </source>
</evidence>
<dbReference type="Gene3D" id="1.10.8.60">
    <property type="match status" value="1"/>
</dbReference>
<evidence type="ECO:0000313" key="10">
    <source>
        <dbReference type="Proteomes" id="UP000198546"/>
    </source>
</evidence>
<dbReference type="Pfam" id="PF21694">
    <property type="entry name" value="DNA_pol3_delta_C"/>
    <property type="match status" value="1"/>
</dbReference>
<protein>
    <recommendedName>
        <fullName evidence="1">DNA-directed DNA polymerase</fullName>
        <ecNumber evidence="1">2.7.7.7</ecNumber>
    </recommendedName>
</protein>
<dbReference type="InterPro" id="IPR048466">
    <property type="entry name" value="DNA_pol3_delta-like_C"/>
</dbReference>
<dbReference type="RefSeq" id="WP_090595868.1">
    <property type="nucleotide sequence ID" value="NZ_LT629688.1"/>
</dbReference>
<evidence type="ECO:0000259" key="8">
    <source>
        <dbReference type="Pfam" id="PF21694"/>
    </source>
</evidence>
<dbReference type="InterPro" id="IPR005790">
    <property type="entry name" value="DNA_polIII_delta"/>
</dbReference>
<dbReference type="PANTHER" id="PTHR34388">
    <property type="entry name" value="DNA POLYMERASE III SUBUNIT DELTA"/>
    <property type="match status" value="1"/>
</dbReference>
<dbReference type="GO" id="GO:0003887">
    <property type="term" value="F:DNA-directed DNA polymerase activity"/>
    <property type="evidence" value="ECO:0007669"/>
    <property type="project" value="UniProtKB-KW"/>
</dbReference>
<dbReference type="EMBL" id="LT629688">
    <property type="protein sequence ID" value="SDE63379.1"/>
    <property type="molecule type" value="Genomic_DNA"/>
</dbReference>
<reference evidence="9 10" key="1">
    <citation type="submission" date="2016-10" db="EMBL/GenBank/DDBJ databases">
        <authorList>
            <person name="de Groot N.N."/>
        </authorList>
    </citation>
    <scope>NUCLEOTIDE SEQUENCE [LARGE SCALE GENOMIC DNA]</scope>
    <source>
        <strain evidence="9 10">MON 2.2</strain>
    </source>
</reference>
<keyword evidence="10" id="KW-1185">Reference proteome</keyword>
<evidence type="ECO:0000256" key="3">
    <source>
        <dbReference type="ARBA" id="ARBA00022695"/>
    </source>
</evidence>
<keyword evidence="5" id="KW-0239">DNA-directed DNA polymerase</keyword>
<evidence type="ECO:0000256" key="6">
    <source>
        <dbReference type="ARBA" id="ARBA00034754"/>
    </source>
</evidence>
<keyword evidence="3" id="KW-0548">Nucleotidyltransferase</keyword>
<organism evidence="9 10">
    <name type="scientific">Auraticoccus monumenti</name>
    <dbReference type="NCBI Taxonomy" id="675864"/>
    <lineage>
        <taxon>Bacteria</taxon>
        <taxon>Bacillati</taxon>
        <taxon>Actinomycetota</taxon>
        <taxon>Actinomycetes</taxon>
        <taxon>Propionibacteriales</taxon>
        <taxon>Propionibacteriaceae</taxon>
        <taxon>Auraticoccus</taxon>
    </lineage>
</organism>
<sequence>MAVRESVLGRVVLVSGPESLLAERAVNELVNAARGEAPDADLHDVEAPQLNSGQLAEITGGSLFASSSVAVVRDLANLPAELADQVLQLAQAPEPECAVVLVHGGGVKGKGLLDKLKKAGVQVVDCPSLKAWELPQFVTAEVRRARSRIEAPAATLLVEAVGHDLRALAGAVSQLVADADGPEITDALVRRYFGGRAEVTSFAVADAALAGRTDQAMEQLRWALGTGVAHVLVSSALASGLRGLGKLVSLPSTGMRDGDIAREVGVPPWKIKSMRQQLRGWDQPGLARAISIVARADADIKGAANDPDYALESAVLGVTRCRTGR</sequence>
<evidence type="ECO:0000313" key="9">
    <source>
        <dbReference type="EMBL" id="SDE63379.1"/>
    </source>
</evidence>
<feature type="domain" description="DNA polymerase III delta subunit-like C-terminal" evidence="8">
    <location>
        <begin position="201"/>
        <end position="316"/>
    </location>
</feature>
<dbReference type="EC" id="2.7.7.7" evidence="1"/>
<gene>
    <name evidence="9" type="ORF">SAMN04489747_3954</name>
</gene>
<keyword evidence="4" id="KW-0235">DNA replication</keyword>
<evidence type="ECO:0000256" key="2">
    <source>
        <dbReference type="ARBA" id="ARBA00022679"/>
    </source>
</evidence>
<proteinExistence type="inferred from homology"/>
<dbReference type="GO" id="GO:0003677">
    <property type="term" value="F:DNA binding"/>
    <property type="evidence" value="ECO:0007669"/>
    <property type="project" value="InterPro"/>
</dbReference>
<comment type="catalytic activity">
    <reaction evidence="7">
        <text>DNA(n) + a 2'-deoxyribonucleoside 5'-triphosphate = DNA(n+1) + diphosphate</text>
        <dbReference type="Rhea" id="RHEA:22508"/>
        <dbReference type="Rhea" id="RHEA-COMP:17339"/>
        <dbReference type="Rhea" id="RHEA-COMP:17340"/>
        <dbReference type="ChEBI" id="CHEBI:33019"/>
        <dbReference type="ChEBI" id="CHEBI:61560"/>
        <dbReference type="ChEBI" id="CHEBI:173112"/>
        <dbReference type="EC" id="2.7.7.7"/>
    </reaction>
</comment>
<keyword evidence="2" id="KW-0808">Transferase</keyword>
<dbReference type="InterPro" id="IPR027417">
    <property type="entry name" value="P-loop_NTPase"/>
</dbReference>
<dbReference type="AlphaFoldDB" id="A0A1G7EI74"/>
<evidence type="ECO:0000256" key="5">
    <source>
        <dbReference type="ARBA" id="ARBA00022932"/>
    </source>
</evidence>
<dbReference type="InterPro" id="IPR008921">
    <property type="entry name" value="DNA_pol3_clamp-load_cplx_C"/>
</dbReference>
<dbReference type="SUPFAM" id="SSF48019">
    <property type="entry name" value="post-AAA+ oligomerization domain-like"/>
    <property type="match status" value="1"/>
</dbReference>
<dbReference type="GO" id="GO:0009360">
    <property type="term" value="C:DNA polymerase III complex"/>
    <property type="evidence" value="ECO:0007669"/>
    <property type="project" value="TreeGrafter"/>
</dbReference>
<dbReference type="OrthoDB" id="8478864at2"/>
<dbReference type="Gene3D" id="1.20.272.10">
    <property type="match status" value="1"/>
</dbReference>
<dbReference type="Gene3D" id="3.40.50.300">
    <property type="entry name" value="P-loop containing nucleotide triphosphate hydrolases"/>
    <property type="match status" value="1"/>
</dbReference>
<dbReference type="GO" id="GO:0006261">
    <property type="term" value="P:DNA-templated DNA replication"/>
    <property type="evidence" value="ECO:0007669"/>
    <property type="project" value="TreeGrafter"/>
</dbReference>
<name>A0A1G7EI74_9ACTN</name>
<evidence type="ECO:0000256" key="1">
    <source>
        <dbReference type="ARBA" id="ARBA00012417"/>
    </source>
</evidence>
<dbReference type="Proteomes" id="UP000198546">
    <property type="component" value="Chromosome i"/>
</dbReference>
<dbReference type="NCBIfam" id="TIGR01128">
    <property type="entry name" value="holA"/>
    <property type="match status" value="1"/>
</dbReference>